<organism evidence="1 2">
    <name type="scientific">Hibiscus trionum</name>
    <name type="common">Flower of an hour</name>
    <dbReference type="NCBI Taxonomy" id="183268"/>
    <lineage>
        <taxon>Eukaryota</taxon>
        <taxon>Viridiplantae</taxon>
        <taxon>Streptophyta</taxon>
        <taxon>Embryophyta</taxon>
        <taxon>Tracheophyta</taxon>
        <taxon>Spermatophyta</taxon>
        <taxon>Magnoliopsida</taxon>
        <taxon>eudicotyledons</taxon>
        <taxon>Gunneridae</taxon>
        <taxon>Pentapetalae</taxon>
        <taxon>rosids</taxon>
        <taxon>malvids</taxon>
        <taxon>Malvales</taxon>
        <taxon>Malvaceae</taxon>
        <taxon>Malvoideae</taxon>
        <taxon>Hibiscus</taxon>
    </lineage>
</organism>
<dbReference type="EMBL" id="BSYR01000006">
    <property type="protein sequence ID" value="GMI68848.1"/>
    <property type="molecule type" value="Genomic_DNA"/>
</dbReference>
<accession>A0A9W7H159</accession>
<evidence type="ECO:0000313" key="1">
    <source>
        <dbReference type="EMBL" id="GMI68848.1"/>
    </source>
</evidence>
<reference evidence="1" key="1">
    <citation type="submission" date="2023-05" db="EMBL/GenBank/DDBJ databases">
        <title>Genome and transcriptome analyses reveal genes involved in the formation of fine ridges on petal epidermal cells in Hibiscus trionum.</title>
        <authorList>
            <person name="Koshimizu S."/>
            <person name="Masuda S."/>
            <person name="Ishii T."/>
            <person name="Shirasu K."/>
            <person name="Hoshino A."/>
            <person name="Arita M."/>
        </authorList>
    </citation>
    <scope>NUCLEOTIDE SEQUENCE</scope>
    <source>
        <strain evidence="1">Hamamatsu line</strain>
    </source>
</reference>
<gene>
    <name evidence="1" type="ORF">HRI_000554100</name>
</gene>
<sequence>MIKKSPEQGTQPVSSWSLSLRMTGDKYASYSELSPDLLDLHSFDTELLPEASNIYEPYRSIDKLSNRSRGMTENNVLKSISVDKEKANNVAKIKVVVRCLNASFCFLYCITDIKLPYQIDQSVV</sequence>
<evidence type="ECO:0000313" key="2">
    <source>
        <dbReference type="Proteomes" id="UP001165190"/>
    </source>
</evidence>
<dbReference type="AlphaFoldDB" id="A0A9W7H159"/>
<proteinExistence type="predicted"/>
<name>A0A9W7H159_HIBTR</name>
<keyword evidence="2" id="KW-1185">Reference proteome</keyword>
<comment type="caution">
    <text evidence="1">The sequence shown here is derived from an EMBL/GenBank/DDBJ whole genome shotgun (WGS) entry which is preliminary data.</text>
</comment>
<dbReference type="Proteomes" id="UP001165190">
    <property type="component" value="Unassembled WGS sequence"/>
</dbReference>
<protein>
    <submittedName>
        <fullName evidence="1">Uncharacterized protein</fullName>
    </submittedName>
</protein>